<keyword evidence="8" id="KW-0539">Nucleus</keyword>
<dbReference type="InterPro" id="IPR036236">
    <property type="entry name" value="Znf_C2H2_sf"/>
</dbReference>
<evidence type="ECO:0000256" key="2">
    <source>
        <dbReference type="ARBA" id="ARBA00022723"/>
    </source>
</evidence>
<evidence type="ECO:0000259" key="11">
    <source>
        <dbReference type="PROSITE" id="PS50157"/>
    </source>
</evidence>
<keyword evidence="3" id="KW-0677">Repeat</keyword>
<dbReference type="OrthoDB" id="5428132at2759"/>
<dbReference type="PROSITE" id="PS50157">
    <property type="entry name" value="ZINC_FINGER_C2H2_2"/>
    <property type="match status" value="4"/>
</dbReference>
<evidence type="ECO:0000256" key="9">
    <source>
        <dbReference type="ARBA" id="ARBA00037948"/>
    </source>
</evidence>
<evidence type="ECO:0000256" key="6">
    <source>
        <dbReference type="ARBA" id="ARBA00023015"/>
    </source>
</evidence>
<dbReference type="FunFam" id="3.30.160.60:FF:000110">
    <property type="entry name" value="Zinc finger protein-like"/>
    <property type="match status" value="1"/>
</dbReference>
<dbReference type="PANTHER" id="PTHR23235:SF120">
    <property type="entry name" value="KRUPPEL-LIKE FACTOR 15"/>
    <property type="match status" value="1"/>
</dbReference>
<comment type="subcellular location">
    <subcellularLocation>
        <location evidence="1">Nucleus</location>
    </subcellularLocation>
</comment>
<feature type="domain" description="C2H2-type" evidence="11">
    <location>
        <begin position="228"/>
        <end position="255"/>
    </location>
</feature>
<protein>
    <recommendedName>
        <fullName evidence="11">C2H2-type domain-containing protein</fullName>
    </recommendedName>
</protein>
<feature type="domain" description="C2H2-type" evidence="11">
    <location>
        <begin position="174"/>
        <end position="197"/>
    </location>
</feature>
<dbReference type="SUPFAM" id="SSF57667">
    <property type="entry name" value="beta-beta-alpha zinc fingers"/>
    <property type="match status" value="3"/>
</dbReference>
<dbReference type="SMART" id="SM00355">
    <property type="entry name" value="ZnF_C2H2"/>
    <property type="match status" value="4"/>
</dbReference>
<dbReference type="GO" id="GO:0000978">
    <property type="term" value="F:RNA polymerase II cis-regulatory region sequence-specific DNA binding"/>
    <property type="evidence" value="ECO:0007669"/>
    <property type="project" value="TreeGrafter"/>
</dbReference>
<dbReference type="Proteomes" id="UP000812440">
    <property type="component" value="Chromosome 4"/>
</dbReference>
<dbReference type="Gene3D" id="3.30.160.60">
    <property type="entry name" value="Classic Zinc Finger"/>
    <property type="match status" value="4"/>
</dbReference>
<comment type="caution">
    <text evidence="12">The sequence shown here is derived from an EMBL/GenBank/DDBJ whole genome shotgun (WGS) entry which is preliminary data.</text>
</comment>
<dbReference type="GO" id="GO:0008270">
    <property type="term" value="F:zinc ion binding"/>
    <property type="evidence" value="ECO:0007669"/>
    <property type="project" value="UniProtKB-KW"/>
</dbReference>
<dbReference type="GO" id="GO:0005634">
    <property type="term" value="C:nucleus"/>
    <property type="evidence" value="ECO:0007669"/>
    <property type="project" value="UniProtKB-SubCell"/>
</dbReference>
<reference evidence="12" key="1">
    <citation type="thesis" date="2020" institute="ProQuest LLC" country="789 East Eisenhower Parkway, Ann Arbor, MI, USA">
        <title>Comparative Genomics and Chromosome Evolution.</title>
        <authorList>
            <person name="Mudd A.B."/>
        </authorList>
    </citation>
    <scope>NUCLEOTIDE SEQUENCE</scope>
    <source>
        <strain evidence="12">Female2</strain>
        <tissue evidence="12">Blood</tissue>
    </source>
</reference>
<dbReference type="PANTHER" id="PTHR23235">
    <property type="entry name" value="KRUEPPEL-LIKE TRANSCRIPTION FACTOR"/>
    <property type="match status" value="1"/>
</dbReference>
<evidence type="ECO:0000256" key="10">
    <source>
        <dbReference type="PROSITE-ProRule" id="PRU00042"/>
    </source>
</evidence>
<evidence type="ECO:0000256" key="1">
    <source>
        <dbReference type="ARBA" id="ARBA00004123"/>
    </source>
</evidence>
<keyword evidence="6" id="KW-0804">Transcription</keyword>
<feature type="domain" description="C2H2-type" evidence="11">
    <location>
        <begin position="256"/>
        <end position="275"/>
    </location>
</feature>
<dbReference type="FunFam" id="3.30.160.60:FF:000207">
    <property type="entry name" value="zinc finger protein SNAI2"/>
    <property type="match status" value="1"/>
</dbReference>
<keyword evidence="6" id="KW-0805">Transcription regulation</keyword>
<dbReference type="FunFam" id="3.30.160.60:FF:000942">
    <property type="entry name" value="Snail zinc finger protein"/>
    <property type="match status" value="1"/>
</dbReference>
<dbReference type="Pfam" id="PF00096">
    <property type="entry name" value="zf-C2H2"/>
    <property type="match status" value="4"/>
</dbReference>
<evidence type="ECO:0000256" key="8">
    <source>
        <dbReference type="ARBA" id="ARBA00023242"/>
    </source>
</evidence>
<feature type="domain" description="C2H2-type" evidence="11">
    <location>
        <begin position="200"/>
        <end position="227"/>
    </location>
</feature>
<evidence type="ECO:0000256" key="5">
    <source>
        <dbReference type="ARBA" id="ARBA00022833"/>
    </source>
</evidence>
<keyword evidence="13" id="KW-1185">Reference proteome</keyword>
<dbReference type="EMBL" id="JAACNH010000007">
    <property type="protein sequence ID" value="KAG8437601.1"/>
    <property type="molecule type" value="Genomic_DNA"/>
</dbReference>
<dbReference type="InterPro" id="IPR013087">
    <property type="entry name" value="Znf_C2H2_type"/>
</dbReference>
<accession>A0A8T2J4L4</accession>
<evidence type="ECO:0000256" key="7">
    <source>
        <dbReference type="ARBA" id="ARBA00023125"/>
    </source>
</evidence>
<proteinExistence type="inferred from homology"/>
<evidence type="ECO:0000313" key="13">
    <source>
        <dbReference type="Proteomes" id="UP000812440"/>
    </source>
</evidence>
<dbReference type="GO" id="GO:0000981">
    <property type="term" value="F:DNA-binding transcription factor activity, RNA polymerase II-specific"/>
    <property type="evidence" value="ECO:0007669"/>
    <property type="project" value="TreeGrafter"/>
</dbReference>
<sequence>MPKSFLVKKTCSSKIPNYAQLLETRQDVNTTCFNYTGLVLSMLHNDDSSTPSGLNIDVIKQWDTFPVLPQPLSDTGWKKQHDSASVLYTAYRMDNALPVLKTELPQNFNINNLNLPFRKRRDMISDCKINPYPTLKCETKQQADSIGCSDFQLPCVVLSTNKTRHCHGPALRLFSCQHCSKAYSSLGALKMHIRTHTLPCTCQICGKSFSRPWLLQGHIRTHTGEKPFSCFHCGRGFADRSNLRAHLQTHSEIKRYRCPGCGKTFSRISLLAKHRDSCCCLVS</sequence>
<evidence type="ECO:0000256" key="3">
    <source>
        <dbReference type="ARBA" id="ARBA00022737"/>
    </source>
</evidence>
<dbReference type="FunFam" id="3.30.160.60:FF:000693">
    <property type="entry name" value="Snail family zinc finger 1a"/>
    <property type="match status" value="1"/>
</dbReference>
<dbReference type="AlphaFoldDB" id="A0A8T2J4L4"/>
<evidence type="ECO:0000313" key="12">
    <source>
        <dbReference type="EMBL" id="KAG8437601.1"/>
    </source>
</evidence>
<dbReference type="PROSITE" id="PS00028">
    <property type="entry name" value="ZINC_FINGER_C2H2_1"/>
    <property type="match status" value="3"/>
</dbReference>
<comment type="similarity">
    <text evidence="9">Belongs to the snail C2H2-type zinc-finger protein family.</text>
</comment>
<evidence type="ECO:0000256" key="4">
    <source>
        <dbReference type="ARBA" id="ARBA00022771"/>
    </source>
</evidence>
<keyword evidence="2" id="KW-0479">Metal-binding</keyword>
<keyword evidence="7" id="KW-0238">DNA-binding</keyword>
<organism evidence="12 13">
    <name type="scientific">Hymenochirus boettgeri</name>
    <name type="common">Congo dwarf clawed frog</name>
    <dbReference type="NCBI Taxonomy" id="247094"/>
    <lineage>
        <taxon>Eukaryota</taxon>
        <taxon>Metazoa</taxon>
        <taxon>Chordata</taxon>
        <taxon>Craniata</taxon>
        <taxon>Vertebrata</taxon>
        <taxon>Euteleostomi</taxon>
        <taxon>Amphibia</taxon>
        <taxon>Batrachia</taxon>
        <taxon>Anura</taxon>
        <taxon>Pipoidea</taxon>
        <taxon>Pipidae</taxon>
        <taxon>Pipinae</taxon>
        <taxon>Hymenochirus</taxon>
    </lineage>
</organism>
<gene>
    <name evidence="12" type="ORF">GDO86_008347</name>
</gene>
<name>A0A8T2J4L4_9PIPI</name>
<keyword evidence="5" id="KW-0862">Zinc</keyword>
<keyword evidence="4 10" id="KW-0863">Zinc-finger</keyword>